<dbReference type="AlphaFoldDB" id="A1CIU3"/>
<feature type="signal peptide" evidence="1">
    <location>
        <begin position="1"/>
        <end position="17"/>
    </location>
</feature>
<evidence type="ECO:0000256" key="1">
    <source>
        <dbReference type="SAM" id="SignalP"/>
    </source>
</evidence>
<accession>A1CIU3</accession>
<dbReference type="RefSeq" id="XP_001272224.1">
    <property type="nucleotide sequence ID" value="XM_001272223.1"/>
</dbReference>
<sequence>MHFSLLATLGLLVAVTAKPPIKAEPRGCSAPDLCNGEPCPASKTCATFTKYSPTTATITTCIPTPTCLGVYQGCSSGGQVGNCCSGYCAATKCRSTSPKWPNCAEDFQLCDSDTDCCYSTNKCIEGICLRPT</sequence>
<protein>
    <recommendedName>
        <fullName evidence="4">WAP domain-containing protein</fullName>
    </recommendedName>
</protein>
<reference evidence="2 3" key="1">
    <citation type="journal article" date="2008" name="PLoS Genet.">
        <title>Genomic islands in the pathogenic filamentous fungus Aspergillus fumigatus.</title>
        <authorList>
            <person name="Fedorova N.D."/>
            <person name="Khaldi N."/>
            <person name="Joardar V.S."/>
            <person name="Maiti R."/>
            <person name="Amedeo P."/>
            <person name="Anderson M.J."/>
            <person name="Crabtree J."/>
            <person name="Silva J.C."/>
            <person name="Badger J.H."/>
            <person name="Albarraq A."/>
            <person name="Angiuoli S."/>
            <person name="Bussey H."/>
            <person name="Bowyer P."/>
            <person name="Cotty P.J."/>
            <person name="Dyer P.S."/>
            <person name="Egan A."/>
            <person name="Galens K."/>
            <person name="Fraser-Liggett C.M."/>
            <person name="Haas B.J."/>
            <person name="Inman J.M."/>
            <person name="Kent R."/>
            <person name="Lemieux S."/>
            <person name="Malavazi I."/>
            <person name="Orvis J."/>
            <person name="Roemer T."/>
            <person name="Ronning C.M."/>
            <person name="Sundaram J.P."/>
            <person name="Sutton G."/>
            <person name="Turner G."/>
            <person name="Venter J.C."/>
            <person name="White O.R."/>
            <person name="Whitty B.R."/>
            <person name="Youngman P."/>
            <person name="Wolfe K.H."/>
            <person name="Goldman G.H."/>
            <person name="Wortman J.R."/>
            <person name="Jiang B."/>
            <person name="Denning D.W."/>
            <person name="Nierman W.C."/>
        </authorList>
    </citation>
    <scope>NUCLEOTIDE SEQUENCE [LARGE SCALE GENOMIC DNA]</scope>
    <source>
        <strain evidence="3">ATCC 1007 / CBS 513.65 / DSM 816 / NCTC 3887 / NRRL 1</strain>
    </source>
</reference>
<dbReference type="EMBL" id="DS027054">
    <property type="protein sequence ID" value="EAW10798.1"/>
    <property type="molecule type" value="Genomic_DNA"/>
</dbReference>
<dbReference type="VEuPathDB" id="FungiDB:ACLA_052710"/>
<dbReference type="eggNOG" id="ENOG502T3RZ">
    <property type="taxonomic scope" value="Eukaryota"/>
</dbReference>
<dbReference type="KEGG" id="act:ACLA_052710"/>
<proteinExistence type="predicted"/>
<organism evidence="2 3">
    <name type="scientific">Aspergillus clavatus (strain ATCC 1007 / CBS 513.65 / DSM 816 / NCTC 3887 / NRRL 1 / QM 1276 / 107)</name>
    <dbReference type="NCBI Taxonomy" id="344612"/>
    <lineage>
        <taxon>Eukaryota</taxon>
        <taxon>Fungi</taxon>
        <taxon>Dikarya</taxon>
        <taxon>Ascomycota</taxon>
        <taxon>Pezizomycotina</taxon>
        <taxon>Eurotiomycetes</taxon>
        <taxon>Eurotiomycetidae</taxon>
        <taxon>Eurotiales</taxon>
        <taxon>Aspergillaceae</taxon>
        <taxon>Aspergillus</taxon>
        <taxon>Aspergillus subgen. Fumigati</taxon>
    </lineage>
</organism>
<evidence type="ECO:0008006" key="4">
    <source>
        <dbReference type="Google" id="ProtNLM"/>
    </source>
</evidence>
<keyword evidence="1" id="KW-0732">Signal</keyword>
<dbReference type="GeneID" id="4703844"/>
<evidence type="ECO:0000313" key="2">
    <source>
        <dbReference type="EMBL" id="EAW10798.1"/>
    </source>
</evidence>
<keyword evidence="3" id="KW-1185">Reference proteome</keyword>
<dbReference type="OrthoDB" id="4507040at2759"/>
<name>A1CIU3_ASPCL</name>
<feature type="chain" id="PRO_5002632985" description="WAP domain-containing protein" evidence="1">
    <location>
        <begin position="18"/>
        <end position="132"/>
    </location>
</feature>
<gene>
    <name evidence="2" type="ORF">ACLA_052710</name>
</gene>
<dbReference type="Proteomes" id="UP000006701">
    <property type="component" value="Unassembled WGS sequence"/>
</dbReference>
<dbReference type="OMA" id="CVLTETC"/>
<dbReference type="HOGENOM" id="CLU_142938_0_0_1"/>
<evidence type="ECO:0000313" key="3">
    <source>
        <dbReference type="Proteomes" id="UP000006701"/>
    </source>
</evidence>